<evidence type="ECO:0000256" key="2">
    <source>
        <dbReference type="ARBA" id="ARBA00009638"/>
    </source>
</evidence>
<keyword evidence="6" id="KW-0460">Magnesium</keyword>
<accession>A0A7S2W5T7</accession>
<evidence type="ECO:0000256" key="8">
    <source>
        <dbReference type="ARBA" id="ARBA00023210"/>
    </source>
</evidence>
<dbReference type="AlphaFoldDB" id="A0A7S2W5T7"/>
<keyword evidence="9" id="KW-0131">Cell cycle</keyword>
<name>A0A7S2W5T7_9STRA</name>
<evidence type="ECO:0000256" key="1">
    <source>
        <dbReference type="ARBA" id="ARBA00001946"/>
    </source>
</evidence>
<comment type="similarity">
    <text evidence="2">Belongs to the TRAFAC class TrmE-Era-EngA-EngB-Septin-like GTPase superfamily. EngB GTPase family.</text>
</comment>
<evidence type="ECO:0000256" key="6">
    <source>
        <dbReference type="ARBA" id="ARBA00022842"/>
    </source>
</evidence>
<evidence type="ECO:0000313" key="12">
    <source>
        <dbReference type="EMBL" id="CAD9668305.1"/>
    </source>
</evidence>
<protein>
    <recommendedName>
        <fullName evidence="11">EngB-type G domain-containing protein</fullName>
    </recommendedName>
</protein>
<dbReference type="Gene3D" id="3.40.50.300">
    <property type="entry name" value="P-loop containing nucleotide triphosphate hydrolases"/>
    <property type="match status" value="1"/>
</dbReference>
<dbReference type="CDD" id="cd01876">
    <property type="entry name" value="YihA_EngB"/>
    <property type="match status" value="1"/>
</dbReference>
<evidence type="ECO:0000256" key="7">
    <source>
        <dbReference type="ARBA" id="ARBA00023134"/>
    </source>
</evidence>
<dbReference type="NCBIfam" id="TIGR03598">
    <property type="entry name" value="GTPase_YsxC"/>
    <property type="match status" value="1"/>
</dbReference>
<comment type="cofactor">
    <cofactor evidence="1">
        <name>Mg(2+)</name>
        <dbReference type="ChEBI" id="CHEBI:18420"/>
    </cofactor>
</comment>
<evidence type="ECO:0000256" key="4">
    <source>
        <dbReference type="ARBA" id="ARBA00022723"/>
    </source>
</evidence>
<feature type="domain" description="EngB-type G" evidence="11">
    <location>
        <begin position="50"/>
        <end position="242"/>
    </location>
</feature>
<dbReference type="EMBL" id="HBHI01012116">
    <property type="protein sequence ID" value="CAD9668305.1"/>
    <property type="molecule type" value="Transcribed_RNA"/>
</dbReference>
<feature type="region of interest" description="Disordered" evidence="10">
    <location>
        <begin position="292"/>
        <end position="372"/>
    </location>
</feature>
<dbReference type="InterPro" id="IPR019987">
    <property type="entry name" value="GTP-bd_ribosome_bio_YsxC"/>
</dbReference>
<evidence type="ECO:0000259" key="11">
    <source>
        <dbReference type="PROSITE" id="PS51706"/>
    </source>
</evidence>
<dbReference type="PANTHER" id="PTHR11649">
    <property type="entry name" value="MSS1/TRME-RELATED GTP-BINDING PROTEIN"/>
    <property type="match status" value="1"/>
</dbReference>
<feature type="compositionally biased region" description="Acidic residues" evidence="10">
    <location>
        <begin position="252"/>
        <end position="280"/>
    </location>
</feature>
<keyword evidence="4" id="KW-0479">Metal-binding</keyword>
<dbReference type="InterPro" id="IPR030393">
    <property type="entry name" value="G_ENGB_dom"/>
</dbReference>
<feature type="region of interest" description="Disordered" evidence="10">
    <location>
        <begin position="249"/>
        <end position="280"/>
    </location>
</feature>
<dbReference type="GO" id="GO:0005525">
    <property type="term" value="F:GTP binding"/>
    <property type="evidence" value="ECO:0007669"/>
    <property type="project" value="UniProtKB-KW"/>
</dbReference>
<evidence type="ECO:0000256" key="10">
    <source>
        <dbReference type="SAM" id="MobiDB-lite"/>
    </source>
</evidence>
<dbReference type="GO" id="GO:0051301">
    <property type="term" value="P:cell division"/>
    <property type="evidence" value="ECO:0007669"/>
    <property type="project" value="UniProtKB-KW"/>
</dbReference>
<dbReference type="GO" id="GO:0046872">
    <property type="term" value="F:metal ion binding"/>
    <property type="evidence" value="ECO:0007669"/>
    <property type="project" value="UniProtKB-KW"/>
</dbReference>
<dbReference type="HAMAP" id="MF_00321">
    <property type="entry name" value="GTPase_EngB"/>
    <property type="match status" value="1"/>
</dbReference>
<gene>
    <name evidence="12" type="ORF">EANT1437_LOCUS6201</name>
</gene>
<proteinExistence type="inferred from homology"/>
<dbReference type="Pfam" id="PF01926">
    <property type="entry name" value="MMR_HSR1"/>
    <property type="match status" value="1"/>
</dbReference>
<evidence type="ECO:0000256" key="3">
    <source>
        <dbReference type="ARBA" id="ARBA00022618"/>
    </source>
</evidence>
<reference evidence="12" key="1">
    <citation type="submission" date="2021-01" db="EMBL/GenBank/DDBJ databases">
        <authorList>
            <person name="Corre E."/>
            <person name="Pelletier E."/>
            <person name="Niang G."/>
            <person name="Scheremetjew M."/>
            <person name="Finn R."/>
            <person name="Kale V."/>
            <person name="Holt S."/>
            <person name="Cochrane G."/>
            <person name="Meng A."/>
            <person name="Brown T."/>
            <person name="Cohen L."/>
        </authorList>
    </citation>
    <scope>NUCLEOTIDE SEQUENCE</scope>
    <source>
        <strain evidence="12">CCMP1452</strain>
    </source>
</reference>
<keyword evidence="7" id="KW-0342">GTP-binding</keyword>
<feature type="compositionally biased region" description="Low complexity" evidence="10">
    <location>
        <begin position="297"/>
        <end position="307"/>
    </location>
</feature>
<evidence type="ECO:0000256" key="9">
    <source>
        <dbReference type="ARBA" id="ARBA00023306"/>
    </source>
</evidence>
<dbReference type="InterPro" id="IPR006073">
    <property type="entry name" value="GTP-bd"/>
</dbReference>
<dbReference type="InterPro" id="IPR027417">
    <property type="entry name" value="P-loop_NTPase"/>
</dbReference>
<keyword evidence="3" id="KW-0132">Cell division</keyword>
<organism evidence="12">
    <name type="scientific">Eucampia antarctica</name>
    <dbReference type="NCBI Taxonomy" id="49252"/>
    <lineage>
        <taxon>Eukaryota</taxon>
        <taxon>Sar</taxon>
        <taxon>Stramenopiles</taxon>
        <taxon>Ochrophyta</taxon>
        <taxon>Bacillariophyta</taxon>
        <taxon>Mediophyceae</taxon>
        <taxon>Biddulphiophycidae</taxon>
        <taxon>Hemiaulales</taxon>
        <taxon>Hemiaulaceae</taxon>
        <taxon>Eucampia</taxon>
    </lineage>
</organism>
<feature type="compositionally biased region" description="Basic and acidic residues" evidence="10">
    <location>
        <begin position="324"/>
        <end position="344"/>
    </location>
</feature>
<sequence>MDAKINAKSQLLTPSDRTLFNWKRFRPDTSIGGMSIIGAYLDKRLPPSLGVPEVAFLGRSNVGKSSLLNCLSNVGTVSNTDAARVGKTPGATASVNLYALLHKSKKSGGGGNEAKPILGFADLPGFGYAKLSKSVKASVELAAERYLGKRKELAIGILLLDIRRTPSDDDRAVLAALYDLGLPIMVVATKVDKIDSAAVLQKQRTKIRDGLGLPDGQPFCVSSTTGQGKKELWQIILDACEDRVKELIGETENQEEEDDDGDDLWYTEGANEDDYENEDGDLEYDQGYDWVQSFGADGNDNSNNDNNQHNDDNDYDDYNNNNNREIDNNDWKDDESMKKMKVNEDNQAAQKEAMRLKNLRKRTRDMERKGEI</sequence>
<keyword evidence="5" id="KW-0547">Nucleotide-binding</keyword>
<dbReference type="SUPFAM" id="SSF52540">
    <property type="entry name" value="P-loop containing nucleoside triphosphate hydrolases"/>
    <property type="match status" value="1"/>
</dbReference>
<evidence type="ECO:0000256" key="5">
    <source>
        <dbReference type="ARBA" id="ARBA00022741"/>
    </source>
</evidence>
<dbReference type="PROSITE" id="PS51706">
    <property type="entry name" value="G_ENGB"/>
    <property type="match status" value="1"/>
</dbReference>
<dbReference type="PANTHER" id="PTHR11649:SF13">
    <property type="entry name" value="ENGB-TYPE G DOMAIN-CONTAINING PROTEIN"/>
    <property type="match status" value="1"/>
</dbReference>
<keyword evidence="8" id="KW-0717">Septation</keyword>